<proteinExistence type="predicted"/>
<dbReference type="WBParaSite" id="PTRK_0000079600.1">
    <property type="protein sequence ID" value="PTRK_0000079600.1"/>
    <property type="gene ID" value="PTRK_0000079600"/>
</dbReference>
<dbReference type="GO" id="GO:0045747">
    <property type="term" value="P:positive regulation of Notch signaling pathway"/>
    <property type="evidence" value="ECO:0007669"/>
    <property type="project" value="TreeGrafter"/>
</dbReference>
<keyword evidence="2" id="KW-1185">Reference proteome</keyword>
<dbReference type="AlphaFoldDB" id="A0A0N4Z1Q0"/>
<dbReference type="GO" id="GO:0005112">
    <property type="term" value="F:Notch binding"/>
    <property type="evidence" value="ECO:0007669"/>
    <property type="project" value="TreeGrafter"/>
</dbReference>
<dbReference type="InterPro" id="IPR053124">
    <property type="entry name" value="Notch_signaling_modulators"/>
</dbReference>
<evidence type="ECO:0000256" key="1">
    <source>
        <dbReference type="SAM" id="MobiDB-lite"/>
    </source>
</evidence>
<dbReference type="GO" id="GO:0005615">
    <property type="term" value="C:extracellular space"/>
    <property type="evidence" value="ECO:0007669"/>
    <property type="project" value="TreeGrafter"/>
</dbReference>
<accession>A0A0N4Z1Q0</accession>
<evidence type="ECO:0000313" key="3">
    <source>
        <dbReference type="WBParaSite" id="PTRK_0000079600.1"/>
    </source>
</evidence>
<reference evidence="3" key="1">
    <citation type="submission" date="2017-02" db="UniProtKB">
        <authorList>
            <consortium name="WormBaseParasite"/>
        </authorList>
    </citation>
    <scope>IDENTIFICATION</scope>
</reference>
<protein>
    <submittedName>
        <fullName evidence="3">Plasmodium vivax Vir protein</fullName>
    </submittedName>
</protein>
<dbReference type="Proteomes" id="UP000038045">
    <property type="component" value="Unplaced"/>
</dbReference>
<dbReference type="PANTHER" id="PTHR35015:SF2">
    <property type="entry name" value="DELTA AND OSM-11 HOMOLOG PROTEIN 1"/>
    <property type="match status" value="1"/>
</dbReference>
<sequence length="279" mass="32909">MKFNIPFIIHIIIFFNNIKDILSESTLLEIACKRYPKMNMCKVIDYNKNHRDEDPFSDFEIDKKIVSRKEEGRLISSTEKDDESVEKRHNPFSGESSTFKDSSHTKEEIIEYCKKYNLNFATSCTKKINETDVEIVSFCNSFISHCEGIDYEEKKVDKHSHRHIVTDDEKEFKEFKHFTDEQHRKKKKKLRPCTIDCDVRIFKHCTNECKCDYEYPSVQKFCNPPPMPLFLETCRLWYNRCPKFAQYHYSSQFIYSKASKGKTLPGSTHLASENDGPQG</sequence>
<dbReference type="PANTHER" id="PTHR35015">
    <property type="entry name" value="PROTEIN CBR-OSM-7-RELATED"/>
    <property type="match status" value="1"/>
</dbReference>
<organism evidence="2 3">
    <name type="scientific">Parastrongyloides trichosuri</name>
    <name type="common">Possum-specific nematode worm</name>
    <dbReference type="NCBI Taxonomy" id="131310"/>
    <lineage>
        <taxon>Eukaryota</taxon>
        <taxon>Metazoa</taxon>
        <taxon>Ecdysozoa</taxon>
        <taxon>Nematoda</taxon>
        <taxon>Chromadorea</taxon>
        <taxon>Rhabditida</taxon>
        <taxon>Tylenchina</taxon>
        <taxon>Panagrolaimomorpha</taxon>
        <taxon>Strongyloidoidea</taxon>
        <taxon>Strongyloididae</taxon>
        <taxon>Parastrongyloides</taxon>
    </lineage>
</organism>
<evidence type="ECO:0000313" key="2">
    <source>
        <dbReference type="Proteomes" id="UP000038045"/>
    </source>
</evidence>
<feature type="region of interest" description="Disordered" evidence="1">
    <location>
        <begin position="72"/>
        <end position="100"/>
    </location>
</feature>
<name>A0A0N4Z1Q0_PARTI</name>